<feature type="domain" description="TadE-like" evidence="3">
    <location>
        <begin position="34"/>
        <end position="76"/>
    </location>
</feature>
<gene>
    <name evidence="4" type="ORF">F0L17_17010</name>
</gene>
<feature type="transmembrane region" description="Helical" evidence="2">
    <location>
        <begin position="46"/>
        <end position="67"/>
    </location>
</feature>
<keyword evidence="2" id="KW-0812">Transmembrane</keyword>
<feature type="compositionally biased region" description="Basic and acidic residues" evidence="1">
    <location>
        <begin position="1"/>
        <end position="18"/>
    </location>
</feature>
<sequence>MRATRTPDRAGGHAPERGRHPRRGRSREREGDAGQTIVEFVGTLPLILVVLALMWQFVLIGYTFTLAGDAADRGARAAAVDGDCTGEALEDLPAAWRGSADVQGCGSGGAMVTVTVHLRVPVLFPGGANLPMTITGKAGAVKEGRE</sequence>
<evidence type="ECO:0000256" key="1">
    <source>
        <dbReference type="SAM" id="MobiDB-lite"/>
    </source>
</evidence>
<comment type="caution">
    <text evidence="4">The sequence shown here is derived from an EMBL/GenBank/DDBJ whole genome shotgun (WGS) entry which is preliminary data.</text>
</comment>
<protein>
    <submittedName>
        <fullName evidence="4">Pilus assembly protein</fullName>
    </submittedName>
</protein>
<evidence type="ECO:0000313" key="5">
    <source>
        <dbReference type="Proteomes" id="UP000473014"/>
    </source>
</evidence>
<dbReference type="AlphaFoldDB" id="A0A6G2BES8"/>
<keyword evidence="2" id="KW-0472">Membrane</keyword>
<accession>A0A6G2BES8</accession>
<dbReference type="EMBL" id="WIXO01000001">
    <property type="protein sequence ID" value="MTE20781.1"/>
    <property type="molecule type" value="Genomic_DNA"/>
</dbReference>
<dbReference type="OrthoDB" id="4336202at2"/>
<dbReference type="Pfam" id="PF07811">
    <property type="entry name" value="TadE"/>
    <property type="match status" value="1"/>
</dbReference>
<keyword evidence="5" id="KW-1185">Reference proteome</keyword>
<proteinExistence type="predicted"/>
<dbReference type="RefSeq" id="WP_155071751.1">
    <property type="nucleotide sequence ID" value="NZ_WIXO01000001.1"/>
</dbReference>
<evidence type="ECO:0000313" key="4">
    <source>
        <dbReference type="EMBL" id="MTE20781.1"/>
    </source>
</evidence>
<feature type="region of interest" description="Disordered" evidence="1">
    <location>
        <begin position="1"/>
        <end position="32"/>
    </location>
</feature>
<name>A0A6G2BES8_9ACTN</name>
<keyword evidence="2" id="KW-1133">Transmembrane helix</keyword>
<dbReference type="InterPro" id="IPR012495">
    <property type="entry name" value="TadE-like_dom"/>
</dbReference>
<evidence type="ECO:0000259" key="3">
    <source>
        <dbReference type="Pfam" id="PF07811"/>
    </source>
</evidence>
<reference evidence="4 5" key="1">
    <citation type="submission" date="2019-11" db="EMBL/GenBank/DDBJ databases">
        <authorList>
            <person name="Yuan L."/>
        </authorList>
    </citation>
    <scope>NUCLEOTIDE SEQUENCE [LARGE SCALE GENOMIC DNA]</scope>
    <source>
        <strain evidence="4 5">TRM43335</strain>
    </source>
</reference>
<evidence type="ECO:0000256" key="2">
    <source>
        <dbReference type="SAM" id="Phobius"/>
    </source>
</evidence>
<organism evidence="4 5">
    <name type="scientific">Streptomyces taklimakanensis</name>
    <dbReference type="NCBI Taxonomy" id="2569853"/>
    <lineage>
        <taxon>Bacteria</taxon>
        <taxon>Bacillati</taxon>
        <taxon>Actinomycetota</taxon>
        <taxon>Actinomycetes</taxon>
        <taxon>Kitasatosporales</taxon>
        <taxon>Streptomycetaceae</taxon>
        <taxon>Streptomyces</taxon>
    </lineage>
</organism>
<dbReference type="Proteomes" id="UP000473014">
    <property type="component" value="Unassembled WGS sequence"/>
</dbReference>